<evidence type="ECO:0000256" key="3">
    <source>
        <dbReference type="ARBA" id="ARBA00023004"/>
    </source>
</evidence>
<dbReference type="PROSITE" id="PS51007">
    <property type="entry name" value="CYTC"/>
    <property type="match status" value="2"/>
</dbReference>
<dbReference type="RefSeq" id="WP_327597743.1">
    <property type="nucleotide sequence ID" value="NZ_JAYXHS010000001.1"/>
</dbReference>
<keyword evidence="1 4" id="KW-0349">Heme</keyword>
<dbReference type="Pfam" id="PF13442">
    <property type="entry name" value="Cytochrome_CBB3"/>
    <property type="match status" value="1"/>
</dbReference>
<feature type="domain" description="Cytochrome c" evidence="5">
    <location>
        <begin position="196"/>
        <end position="294"/>
    </location>
</feature>
<keyword evidence="3 4" id="KW-0408">Iron</keyword>
<dbReference type="Pfam" id="PF00034">
    <property type="entry name" value="Cytochrom_C"/>
    <property type="match status" value="1"/>
</dbReference>
<organism evidence="6 7">
    <name type="scientific">Uliginosibacterium silvisoli</name>
    <dbReference type="NCBI Taxonomy" id="3114758"/>
    <lineage>
        <taxon>Bacteria</taxon>
        <taxon>Pseudomonadati</taxon>
        <taxon>Pseudomonadota</taxon>
        <taxon>Betaproteobacteria</taxon>
        <taxon>Rhodocyclales</taxon>
        <taxon>Zoogloeaceae</taxon>
        <taxon>Uliginosibacterium</taxon>
    </lineage>
</organism>
<evidence type="ECO:0000313" key="7">
    <source>
        <dbReference type="Proteomes" id="UP001331561"/>
    </source>
</evidence>
<evidence type="ECO:0000256" key="1">
    <source>
        <dbReference type="ARBA" id="ARBA00022617"/>
    </source>
</evidence>
<accession>A0ABU6JZJ3</accession>
<name>A0ABU6JZJ3_9RHOO</name>
<evidence type="ECO:0000313" key="6">
    <source>
        <dbReference type="EMBL" id="MEC5384775.1"/>
    </source>
</evidence>
<feature type="domain" description="Cytochrome c" evidence="5">
    <location>
        <begin position="52"/>
        <end position="151"/>
    </location>
</feature>
<protein>
    <submittedName>
        <fullName evidence="6">Cytochrome c</fullName>
    </submittedName>
</protein>
<evidence type="ECO:0000256" key="2">
    <source>
        <dbReference type="ARBA" id="ARBA00022723"/>
    </source>
</evidence>
<dbReference type="PANTHER" id="PTHR35008">
    <property type="entry name" value="BLL4482 PROTEIN-RELATED"/>
    <property type="match status" value="1"/>
</dbReference>
<dbReference type="Proteomes" id="UP001331561">
    <property type="component" value="Unassembled WGS sequence"/>
</dbReference>
<reference evidence="6 7" key="1">
    <citation type="submission" date="2024-01" db="EMBL/GenBank/DDBJ databases">
        <title>Uliginosibacterium soil sp. nov.</title>
        <authorList>
            <person name="Lv Y."/>
        </authorList>
    </citation>
    <scope>NUCLEOTIDE SEQUENCE [LARGE SCALE GENOMIC DNA]</scope>
    <source>
        <strain evidence="6 7">H3</strain>
    </source>
</reference>
<dbReference type="InterPro" id="IPR036909">
    <property type="entry name" value="Cyt_c-like_dom_sf"/>
</dbReference>
<gene>
    <name evidence="6" type="ORF">VVD49_03525</name>
</gene>
<keyword evidence="2 4" id="KW-0479">Metal-binding</keyword>
<dbReference type="Gene3D" id="1.10.760.10">
    <property type="entry name" value="Cytochrome c-like domain"/>
    <property type="match status" value="2"/>
</dbReference>
<dbReference type="InterPro" id="IPR051459">
    <property type="entry name" value="Cytochrome_c-type_DH"/>
</dbReference>
<dbReference type="InterPro" id="IPR009056">
    <property type="entry name" value="Cyt_c-like_dom"/>
</dbReference>
<sequence length="301" mass="32324">MNRWIKRGLLAICVLFVLLILTVFGAVQYGNTKMARRLDIAARPVALRDDAASIERGRYLYESRACTDCHALNGGGRTVIDDGKGMRVAGPNISPGPGNVVAHYKPEDWERSIRHGVKPDGRPALIMPSEDYNRLTDDDLAALVAYLRHMPPASGGGAVLELPVPVRALYGLGVIKDAAEKIDHSLLPQQPVVEGVNLAHGEYVANMCKGCHGDGFSGGKIPGAPPDWPAAANITPEEGSAMTHYADAEQFLAMFRSGKRPDGTAISMVMPFEALAKASDTDVRALYLYLRSVAPRPAGGR</sequence>
<proteinExistence type="predicted"/>
<comment type="caution">
    <text evidence="6">The sequence shown here is derived from an EMBL/GenBank/DDBJ whole genome shotgun (WGS) entry which is preliminary data.</text>
</comment>
<evidence type="ECO:0000256" key="4">
    <source>
        <dbReference type="PROSITE-ProRule" id="PRU00433"/>
    </source>
</evidence>
<dbReference type="SUPFAM" id="SSF46626">
    <property type="entry name" value="Cytochrome c"/>
    <property type="match status" value="2"/>
</dbReference>
<dbReference type="EMBL" id="JAYXHS010000001">
    <property type="protein sequence ID" value="MEC5384775.1"/>
    <property type="molecule type" value="Genomic_DNA"/>
</dbReference>
<keyword evidence="7" id="KW-1185">Reference proteome</keyword>
<dbReference type="PANTHER" id="PTHR35008:SF8">
    <property type="entry name" value="ALCOHOL DEHYDROGENASE CYTOCHROME C SUBUNIT"/>
    <property type="match status" value="1"/>
</dbReference>
<evidence type="ECO:0000259" key="5">
    <source>
        <dbReference type="PROSITE" id="PS51007"/>
    </source>
</evidence>